<evidence type="ECO:0000313" key="1">
    <source>
        <dbReference type="EMBL" id="SVA72625.1"/>
    </source>
</evidence>
<dbReference type="AlphaFoldDB" id="A0A381Y6L8"/>
<dbReference type="EMBL" id="UINC01017503">
    <property type="protein sequence ID" value="SVA72625.1"/>
    <property type="molecule type" value="Genomic_DNA"/>
</dbReference>
<name>A0A381Y6L8_9ZZZZ</name>
<protein>
    <recommendedName>
        <fullName evidence="2">DUF2255 family protein</fullName>
    </recommendedName>
</protein>
<gene>
    <name evidence="1" type="ORF">METZ01_LOCUS125479</name>
</gene>
<reference evidence="1" key="1">
    <citation type="submission" date="2018-05" db="EMBL/GenBank/DDBJ databases">
        <authorList>
            <person name="Lanie J.A."/>
            <person name="Ng W.-L."/>
            <person name="Kazmierczak K.M."/>
            <person name="Andrzejewski T.M."/>
            <person name="Davidsen T.M."/>
            <person name="Wayne K.J."/>
            <person name="Tettelin H."/>
            <person name="Glass J.I."/>
            <person name="Rusch D."/>
            <person name="Podicherti R."/>
            <person name="Tsui H.-C.T."/>
            <person name="Winkler M.E."/>
        </authorList>
    </citation>
    <scope>NUCLEOTIDE SEQUENCE</scope>
</reference>
<accession>A0A381Y6L8</accession>
<proteinExistence type="predicted"/>
<organism evidence="1">
    <name type="scientific">marine metagenome</name>
    <dbReference type="NCBI Taxonomy" id="408172"/>
    <lineage>
        <taxon>unclassified sequences</taxon>
        <taxon>metagenomes</taxon>
        <taxon>ecological metagenomes</taxon>
    </lineage>
</organism>
<sequence>MRVGFVIIALLTFNGCDYTERFAGGKLNGEVLPTPNDWSFSDSTMLVQLETNPKNPYSVNIWGVGIDSNYYVAAGQASEAAWAIHIESNHAVRLRIGNSIYLLEADRTTDMNELLNVTTAFEKKYGSSQEWVNTAWVYRLAPRTDSNDN</sequence>
<evidence type="ECO:0008006" key="2">
    <source>
        <dbReference type="Google" id="ProtNLM"/>
    </source>
</evidence>